<dbReference type="EMBL" id="PRLE01000003">
    <property type="protein sequence ID" value="RAW59597.1"/>
    <property type="molecule type" value="Genomic_DNA"/>
</dbReference>
<comment type="caution">
    <text evidence="9">The sequence shown here is derived from an EMBL/GenBank/DDBJ whole genome shotgun (WGS) entry which is preliminary data.</text>
</comment>
<dbReference type="Gene3D" id="3.40.50.720">
    <property type="entry name" value="NAD(P)-binding Rossmann-like Domain"/>
    <property type="match status" value="1"/>
</dbReference>
<keyword evidence="6" id="KW-0406">Ion transport</keyword>
<dbReference type="Pfam" id="PF02080">
    <property type="entry name" value="TrkA_C"/>
    <property type="match status" value="1"/>
</dbReference>
<evidence type="ECO:0000313" key="10">
    <source>
        <dbReference type="EMBL" id="RAW59597.1"/>
    </source>
</evidence>
<name>A0A329THF1_9FIRM</name>
<reference evidence="11 12" key="1">
    <citation type="submission" date="2018-02" db="EMBL/GenBank/DDBJ databases">
        <title>Complete genome sequencing of Faecalibacterium prausnitzii strains isolated from the human gut.</title>
        <authorList>
            <person name="Fitzgerald B.C."/>
            <person name="Shkoporov A.N."/>
            <person name="Ross P.R."/>
            <person name="Hill C."/>
        </authorList>
    </citation>
    <scope>NUCLEOTIDE SEQUENCE [LARGE SCALE GENOMIC DNA]</scope>
    <source>
        <strain evidence="10 11">APC923/61-1</strain>
        <strain evidence="9 12">APC942/8-14-2</strain>
    </source>
</reference>
<dbReference type="GO" id="GO:0015079">
    <property type="term" value="F:potassium ion transmembrane transporter activity"/>
    <property type="evidence" value="ECO:0007669"/>
    <property type="project" value="InterPro"/>
</dbReference>
<dbReference type="InterPro" id="IPR006037">
    <property type="entry name" value="RCK_C"/>
</dbReference>
<protein>
    <recommendedName>
        <fullName evidence="1">Trk system potassium uptake protein TrkA</fullName>
    </recommendedName>
</protein>
<evidence type="ECO:0000256" key="4">
    <source>
        <dbReference type="ARBA" id="ARBA00022958"/>
    </source>
</evidence>
<evidence type="ECO:0000256" key="3">
    <source>
        <dbReference type="ARBA" id="ARBA00022538"/>
    </source>
</evidence>
<dbReference type="RefSeq" id="WP_022257477.1">
    <property type="nucleotide sequence ID" value="NZ_PRKZ01000009.1"/>
</dbReference>
<keyword evidence="2" id="KW-0813">Transport</keyword>
<keyword evidence="3" id="KW-0633">Potassium transport</keyword>
<evidence type="ECO:0000256" key="1">
    <source>
        <dbReference type="ARBA" id="ARBA00017378"/>
    </source>
</evidence>
<dbReference type="Proteomes" id="UP000251634">
    <property type="component" value="Unassembled WGS sequence"/>
</dbReference>
<accession>A0A329THF1</accession>
<dbReference type="PANTHER" id="PTHR43833">
    <property type="entry name" value="POTASSIUM CHANNEL PROTEIN 2-RELATED-RELATED"/>
    <property type="match status" value="1"/>
</dbReference>
<proteinExistence type="predicted"/>
<dbReference type="InterPro" id="IPR003148">
    <property type="entry name" value="RCK_N"/>
</dbReference>
<evidence type="ECO:0000313" key="12">
    <source>
        <dbReference type="Proteomes" id="UP000251634"/>
    </source>
</evidence>
<dbReference type="PROSITE" id="PS51201">
    <property type="entry name" value="RCK_N"/>
    <property type="match status" value="1"/>
</dbReference>
<dbReference type="PRINTS" id="PR00335">
    <property type="entry name" value="KUPTAKETRKA"/>
</dbReference>
<dbReference type="GO" id="GO:0005886">
    <property type="term" value="C:plasma membrane"/>
    <property type="evidence" value="ECO:0007669"/>
    <property type="project" value="InterPro"/>
</dbReference>
<evidence type="ECO:0000313" key="11">
    <source>
        <dbReference type="Proteomes" id="UP000250583"/>
    </source>
</evidence>
<evidence type="ECO:0000259" key="7">
    <source>
        <dbReference type="PROSITE" id="PS51201"/>
    </source>
</evidence>
<keyword evidence="5" id="KW-0520">NAD</keyword>
<dbReference type="InterPro" id="IPR006036">
    <property type="entry name" value="K_uptake_TrkA"/>
</dbReference>
<dbReference type="EMBL" id="PRKZ01000009">
    <property type="protein sequence ID" value="RAW48398.1"/>
    <property type="molecule type" value="Genomic_DNA"/>
</dbReference>
<dbReference type="SUPFAM" id="SSF116726">
    <property type="entry name" value="TrkA C-terminal domain-like"/>
    <property type="match status" value="1"/>
</dbReference>
<dbReference type="Gene3D" id="3.30.70.1450">
    <property type="entry name" value="Regulator of K+ conductance, C-terminal domain"/>
    <property type="match status" value="1"/>
</dbReference>
<sequence length="221" mass="23903">MKVCIAGGGRVGRYLAQNLLANRHKVVIIEPVEAQCRMLADTLDISVICGNSISTDTLRTADVASCDAFVAVTGSDEDNLVACQIAKQEFGVNRTVARASNPKNRGLLHTLGVDTVVCGTDNLSHILEREIETDNIRQLLSLGGGTASLNEILLPADFQFAGKQVMEIPIPGDTILVSITRDTEFIIPHGNTVLLPWDRILCLTQDDSLHLLTEAWGLTDK</sequence>
<dbReference type="InterPro" id="IPR036291">
    <property type="entry name" value="NAD(P)-bd_dom_sf"/>
</dbReference>
<dbReference type="OrthoDB" id="9775180at2"/>
<keyword evidence="4" id="KW-0630">Potassium</keyword>
<evidence type="ECO:0000313" key="9">
    <source>
        <dbReference type="EMBL" id="RAW48398.1"/>
    </source>
</evidence>
<evidence type="ECO:0000256" key="6">
    <source>
        <dbReference type="ARBA" id="ARBA00023065"/>
    </source>
</evidence>
<evidence type="ECO:0000256" key="5">
    <source>
        <dbReference type="ARBA" id="ARBA00023027"/>
    </source>
</evidence>
<evidence type="ECO:0000259" key="8">
    <source>
        <dbReference type="PROSITE" id="PS51202"/>
    </source>
</evidence>
<dbReference type="PANTHER" id="PTHR43833:SF5">
    <property type="entry name" value="TRK SYSTEM POTASSIUM UPTAKE PROTEIN TRKA"/>
    <property type="match status" value="1"/>
</dbReference>
<dbReference type="PROSITE" id="PS51202">
    <property type="entry name" value="RCK_C"/>
    <property type="match status" value="1"/>
</dbReference>
<feature type="domain" description="RCK C-terminal" evidence="8">
    <location>
        <begin position="137"/>
        <end position="218"/>
    </location>
</feature>
<dbReference type="SUPFAM" id="SSF51735">
    <property type="entry name" value="NAD(P)-binding Rossmann-fold domains"/>
    <property type="match status" value="1"/>
</dbReference>
<organism evidence="9 12">
    <name type="scientific">Faecalibacterium prausnitzii</name>
    <dbReference type="NCBI Taxonomy" id="853"/>
    <lineage>
        <taxon>Bacteria</taxon>
        <taxon>Bacillati</taxon>
        <taxon>Bacillota</taxon>
        <taxon>Clostridia</taxon>
        <taxon>Eubacteriales</taxon>
        <taxon>Oscillospiraceae</taxon>
        <taxon>Faecalibacterium</taxon>
    </lineage>
</organism>
<evidence type="ECO:0000256" key="2">
    <source>
        <dbReference type="ARBA" id="ARBA00022448"/>
    </source>
</evidence>
<feature type="domain" description="RCK N-terminal" evidence="7">
    <location>
        <begin position="1"/>
        <end position="117"/>
    </location>
</feature>
<dbReference type="AlphaFoldDB" id="A0A329THF1"/>
<dbReference type="Proteomes" id="UP000250583">
    <property type="component" value="Unassembled WGS sequence"/>
</dbReference>
<dbReference type="InterPro" id="IPR036721">
    <property type="entry name" value="RCK_C_sf"/>
</dbReference>
<dbReference type="InterPro" id="IPR050721">
    <property type="entry name" value="Trk_Ktr_HKT_K-transport"/>
</dbReference>
<gene>
    <name evidence="10" type="ORF">C4N22_07730</name>
    <name evidence="9" type="ORF">C4N25_11560</name>
</gene>
<dbReference type="Pfam" id="PF02254">
    <property type="entry name" value="TrkA_N"/>
    <property type="match status" value="1"/>
</dbReference>